<reference evidence="1" key="1">
    <citation type="submission" date="2016-09" db="EMBL/GenBank/DDBJ databases">
        <authorList>
            <person name="Hebert L."/>
            <person name="Moumen B."/>
        </authorList>
    </citation>
    <scope>NUCLEOTIDE SEQUENCE [LARGE SCALE GENOMIC DNA]</scope>
    <source>
        <strain evidence="1">OVI</strain>
    </source>
</reference>
<name>A0A1G4IIR3_TRYEQ</name>
<evidence type="ECO:0000313" key="2">
    <source>
        <dbReference type="Proteomes" id="UP000195570"/>
    </source>
</evidence>
<gene>
    <name evidence="1" type="ORF">TEOVI_000379400</name>
</gene>
<proteinExistence type="predicted"/>
<dbReference type="RefSeq" id="XP_067082741.1">
    <property type="nucleotide sequence ID" value="XM_067226640.1"/>
</dbReference>
<keyword evidence="2" id="KW-1185">Reference proteome</keyword>
<evidence type="ECO:0000313" key="1">
    <source>
        <dbReference type="EMBL" id="SCU72218.1"/>
    </source>
</evidence>
<comment type="caution">
    <text evidence="1">The sequence shown here is derived from an EMBL/GenBank/DDBJ whole genome shotgun (WGS) entry which is preliminary data.</text>
</comment>
<dbReference type="EMBL" id="CZPT02001825">
    <property type="protein sequence ID" value="SCU72218.1"/>
    <property type="molecule type" value="Genomic_DNA"/>
</dbReference>
<sequence>MRSNCAPLGRVKIRILDLTVLSEDASDFVYDGLYVVSRLGPDAQRTNILCNGADSAGGRCWNEVFMFHFEGNPPEFRETAPTLSKSGLDVTVGQHISTYHDGPSLGNPSREYILPQQPHEVKRGLLAPPWMGGSCALPAITLELWRYSLSSDDCLARYQFCIPLEMSSGNIADRVVRLASASSYSVQFALRIRVALSGYDGGALGFENYMPAMSPANLPVLWRH</sequence>
<dbReference type="VEuPathDB" id="TriTrypDB:TEOVI_000379400"/>
<organism evidence="1 2">
    <name type="scientific">Trypanosoma equiperdum</name>
    <dbReference type="NCBI Taxonomy" id="5694"/>
    <lineage>
        <taxon>Eukaryota</taxon>
        <taxon>Discoba</taxon>
        <taxon>Euglenozoa</taxon>
        <taxon>Kinetoplastea</taxon>
        <taxon>Metakinetoplastina</taxon>
        <taxon>Trypanosomatida</taxon>
        <taxon>Trypanosomatidae</taxon>
        <taxon>Trypanosoma</taxon>
    </lineage>
</organism>
<dbReference type="GeneID" id="92377734"/>
<protein>
    <submittedName>
        <fullName evidence="1">Uncharacterized protein</fullName>
    </submittedName>
</protein>
<dbReference type="Proteomes" id="UP000195570">
    <property type="component" value="Unassembled WGS sequence"/>
</dbReference>
<dbReference type="AlphaFoldDB" id="A0A1G4IIR3"/>
<accession>A0A1G4IIR3</accession>